<dbReference type="Proteomes" id="UP000233469">
    <property type="component" value="Unassembled WGS sequence"/>
</dbReference>
<dbReference type="AlphaFoldDB" id="A0A2N1N6L8"/>
<feature type="region of interest" description="Disordered" evidence="1">
    <location>
        <begin position="1"/>
        <end position="26"/>
    </location>
</feature>
<evidence type="ECO:0000313" key="3">
    <source>
        <dbReference type="Proteomes" id="UP000233469"/>
    </source>
</evidence>
<comment type="caution">
    <text evidence="2">The sequence shown here is derived from an EMBL/GenBank/DDBJ whole genome shotgun (WGS) entry which is preliminary data.</text>
</comment>
<dbReference type="VEuPathDB" id="FungiDB:RhiirFUN_008804"/>
<gene>
    <name evidence="2" type="ORF">RhiirC2_780939</name>
</gene>
<proteinExistence type="predicted"/>
<dbReference type="EMBL" id="LLXL01000719">
    <property type="protein sequence ID" value="PKK69479.1"/>
    <property type="molecule type" value="Genomic_DNA"/>
</dbReference>
<evidence type="ECO:0000313" key="2">
    <source>
        <dbReference type="EMBL" id="PKK69479.1"/>
    </source>
</evidence>
<evidence type="ECO:0000256" key="1">
    <source>
        <dbReference type="SAM" id="MobiDB-lite"/>
    </source>
</evidence>
<feature type="compositionally biased region" description="Polar residues" evidence="1">
    <location>
        <begin position="1"/>
        <end position="15"/>
    </location>
</feature>
<name>A0A2N1N6L8_9GLOM</name>
<organism evidence="2 3">
    <name type="scientific">Rhizophagus irregularis</name>
    <dbReference type="NCBI Taxonomy" id="588596"/>
    <lineage>
        <taxon>Eukaryota</taxon>
        <taxon>Fungi</taxon>
        <taxon>Fungi incertae sedis</taxon>
        <taxon>Mucoromycota</taxon>
        <taxon>Glomeromycotina</taxon>
        <taxon>Glomeromycetes</taxon>
        <taxon>Glomerales</taxon>
        <taxon>Glomeraceae</taxon>
        <taxon>Rhizophagus</taxon>
    </lineage>
</organism>
<accession>A0A2N1N6L8</accession>
<sequence>MASLSNSQVARMSSQKMKKLKEHKKEREKELYSKECVAQSINFVASKANDEIAGLNDLDRFPCYLATIFARDEKVVAVWLKNIDQYCEIYLSKNFNWLDKDIEYIDNIMKYLKNISKNASAISEDTENDFFRNVVSYCFTKLKSRLDKLKNYIKNNNDDDYVKSFRDFLSTKVGDIDNTTSILIFHKMGSYAESIKGIIVCARKTQYKSLFSNIKVVKGRPVIINDQPIYSWKNIIKRFIDEDKYKCLMDRCLKKSVIMERINKVYTDNATQ</sequence>
<reference evidence="2 3" key="2">
    <citation type="submission" date="2017-10" db="EMBL/GenBank/DDBJ databases">
        <title>Extensive intraspecific genome diversity in a model arbuscular mycorrhizal fungus.</title>
        <authorList>
            <person name="Chen E.C.H."/>
            <person name="Morin E."/>
            <person name="Baudet D."/>
            <person name="Noel J."/>
            <person name="Ndikumana S."/>
            <person name="Charron P."/>
            <person name="St-Onge C."/>
            <person name="Giorgi J."/>
            <person name="Grigoriev I.V."/>
            <person name="Roux C."/>
            <person name="Martin F.M."/>
            <person name="Corradi N."/>
        </authorList>
    </citation>
    <scope>NUCLEOTIDE SEQUENCE [LARGE SCALE GENOMIC DNA]</scope>
    <source>
        <strain evidence="2 3">C2</strain>
    </source>
</reference>
<reference evidence="2 3" key="1">
    <citation type="submission" date="2016-04" db="EMBL/GenBank/DDBJ databases">
        <title>Genome analyses suggest a sexual origin of heterokaryosis in a supposedly ancient asexual fungus.</title>
        <authorList>
            <person name="Ropars J."/>
            <person name="Sedzielewska K."/>
            <person name="Noel J."/>
            <person name="Charron P."/>
            <person name="Farinelli L."/>
            <person name="Marton T."/>
            <person name="Kruger M."/>
            <person name="Pelin A."/>
            <person name="Brachmann A."/>
            <person name="Corradi N."/>
        </authorList>
    </citation>
    <scope>NUCLEOTIDE SEQUENCE [LARGE SCALE GENOMIC DNA]</scope>
    <source>
        <strain evidence="2 3">C2</strain>
    </source>
</reference>
<protein>
    <submittedName>
        <fullName evidence="2">Uncharacterized protein</fullName>
    </submittedName>
</protein>